<evidence type="ECO:0000256" key="1">
    <source>
        <dbReference type="ARBA" id="ARBA00007734"/>
    </source>
</evidence>
<feature type="chain" id="PRO_5045067107" evidence="4">
    <location>
        <begin position="28"/>
        <end position="680"/>
    </location>
</feature>
<evidence type="ECO:0000313" key="6">
    <source>
        <dbReference type="EMBL" id="NIJ25138.1"/>
    </source>
</evidence>
<sequence length="680" mass="72931">MSSMLTVHVKTAFLVIGASGAALSAHALNSGVQPIALSEPAADPVAPAAVSGAATPQSANAAYDPLNTAIATWQRLQQSDRLPFGDYANFLLAHPGWPGETSRQSAAEAALDSGAAQPDLVVRFFNRFQPRTAAGHARFAEALAAKGQIDAARAQARAAWRKGSLRPQDEAKLIGGFGSALSPDDHDARMDMLLWQGSTSSAQRQIALVSPAKRQLFAARLAYRTNSPDASVLGGAISGAARQDPGFLADRATWLRDNSQSPAARASLAQPHQLSARPGSVVGWYKVLLTNARAAAADNQLSVAFDIARQVDDAYPPGTDMAIQSPGERDVYTDLVWLAGQTALKLNRARDAVGMFDRYSKPYPTPQTRSKGLYWAGRAAEAAGDRTTANQYYARAAGYRDSYYGQLGSERLGQALQRPPEFVATPVAGPTRTAFYNKETVRVAQLLGRLGRYEDQSKFVRQIAADATSGTDHLLATELSQSIGRQDLAVMVGRSALQNGLSDFTAAGYPSVAVPAAHQNYYTIIHAIARQESQFDRAAVSHAGARGMMQLMPGTAREQAGKLGLSYNAGSLTTDTNYNIQLGSSYFQRMLSYFDGSYPLAVAAYNAGPGNVNKWLRANGDPRSGGDMVQWVEAIPITETRNYVQRVLENAVVYDLLNPDKSRSRGPTNLSWYLGKSRPG</sequence>
<evidence type="ECO:0000313" key="7">
    <source>
        <dbReference type="Proteomes" id="UP000788153"/>
    </source>
</evidence>
<dbReference type="EC" id="3.2.1.-" evidence="6"/>
<dbReference type="EMBL" id="JAASQP010000001">
    <property type="protein sequence ID" value="NIJ25138.1"/>
    <property type="molecule type" value="Genomic_DNA"/>
</dbReference>
<dbReference type="PANTHER" id="PTHR37423:SF2">
    <property type="entry name" value="MEMBRANE-BOUND LYTIC MUREIN TRANSGLYCOSYLASE C"/>
    <property type="match status" value="1"/>
</dbReference>
<keyword evidence="7" id="KW-1185">Reference proteome</keyword>
<accession>A0ABX0U3R5</accession>
<gene>
    <name evidence="6" type="ORF">FHT01_002680</name>
</gene>
<name>A0ABX0U3R5_9SPHN</name>
<dbReference type="CDD" id="cd13401">
    <property type="entry name" value="Slt70-like"/>
    <property type="match status" value="1"/>
</dbReference>
<dbReference type="Gene3D" id="1.10.530.10">
    <property type="match status" value="1"/>
</dbReference>
<dbReference type="GO" id="GO:0016798">
    <property type="term" value="F:hydrolase activity, acting on glycosyl bonds"/>
    <property type="evidence" value="ECO:0007669"/>
    <property type="project" value="UniProtKB-KW"/>
</dbReference>
<keyword evidence="3 4" id="KW-0732">Signal</keyword>
<dbReference type="SUPFAM" id="SSF48435">
    <property type="entry name" value="Bacterial muramidases"/>
    <property type="match status" value="1"/>
</dbReference>
<feature type="signal peptide" evidence="4">
    <location>
        <begin position="1"/>
        <end position="27"/>
    </location>
</feature>
<organism evidence="6 7">
    <name type="scientific">Sphingomonas japonica</name>
    <dbReference type="NCBI Taxonomy" id="511662"/>
    <lineage>
        <taxon>Bacteria</taxon>
        <taxon>Pseudomonadati</taxon>
        <taxon>Pseudomonadota</taxon>
        <taxon>Alphaproteobacteria</taxon>
        <taxon>Sphingomonadales</taxon>
        <taxon>Sphingomonadaceae</taxon>
        <taxon>Sphingomonas</taxon>
    </lineage>
</organism>
<dbReference type="Pfam" id="PF01464">
    <property type="entry name" value="SLT"/>
    <property type="match status" value="1"/>
</dbReference>
<dbReference type="InterPro" id="IPR023346">
    <property type="entry name" value="Lysozyme-like_dom_sf"/>
</dbReference>
<dbReference type="Proteomes" id="UP000788153">
    <property type="component" value="Unassembled WGS sequence"/>
</dbReference>
<reference evidence="6 7" key="1">
    <citation type="submission" date="2020-03" db="EMBL/GenBank/DDBJ databases">
        <title>Genomic Encyclopedia of Type Strains, Phase IV (KMG-IV): sequencing the most valuable type-strain genomes for metagenomic binning, comparative biology and taxonomic classification.</title>
        <authorList>
            <person name="Goeker M."/>
        </authorList>
    </citation>
    <scope>NUCLEOTIDE SEQUENCE [LARGE SCALE GENOMIC DNA]</scope>
    <source>
        <strain evidence="6 7">DSM 22753</strain>
    </source>
</reference>
<feature type="domain" description="Transglycosylase SLT" evidence="5">
    <location>
        <begin position="522"/>
        <end position="621"/>
    </location>
</feature>
<comment type="similarity">
    <text evidence="2">Belongs to the virb1 family.</text>
</comment>
<dbReference type="PANTHER" id="PTHR37423">
    <property type="entry name" value="SOLUBLE LYTIC MUREIN TRANSGLYCOSYLASE-RELATED"/>
    <property type="match status" value="1"/>
</dbReference>
<proteinExistence type="inferred from homology"/>
<evidence type="ECO:0000259" key="5">
    <source>
        <dbReference type="Pfam" id="PF01464"/>
    </source>
</evidence>
<evidence type="ECO:0000256" key="3">
    <source>
        <dbReference type="ARBA" id="ARBA00022729"/>
    </source>
</evidence>
<dbReference type="RefSeq" id="WP_420030876.1">
    <property type="nucleotide sequence ID" value="NZ_BAAAEV010000001.1"/>
</dbReference>
<evidence type="ECO:0000256" key="4">
    <source>
        <dbReference type="SAM" id="SignalP"/>
    </source>
</evidence>
<keyword evidence="6" id="KW-0326">Glycosidase</keyword>
<evidence type="ECO:0000256" key="2">
    <source>
        <dbReference type="ARBA" id="ARBA00009387"/>
    </source>
</evidence>
<protein>
    <submittedName>
        <fullName evidence="6">Soluble lytic murein transglycosylase</fullName>
        <ecNumber evidence="6">3.2.1.-</ecNumber>
    </submittedName>
</protein>
<comment type="similarity">
    <text evidence="1">Belongs to the transglycosylase Slt family.</text>
</comment>
<dbReference type="InterPro" id="IPR008939">
    <property type="entry name" value="Lytic_TGlycosylase_superhlx_U"/>
</dbReference>
<comment type="caution">
    <text evidence="6">The sequence shown here is derived from an EMBL/GenBank/DDBJ whole genome shotgun (WGS) entry which is preliminary data.</text>
</comment>
<dbReference type="SUPFAM" id="SSF53955">
    <property type="entry name" value="Lysozyme-like"/>
    <property type="match status" value="1"/>
</dbReference>
<dbReference type="InterPro" id="IPR008258">
    <property type="entry name" value="Transglycosylase_SLT_dom_1"/>
</dbReference>
<keyword evidence="6" id="KW-0378">Hydrolase</keyword>
<dbReference type="Gene3D" id="1.25.20.10">
    <property type="entry name" value="Bacterial muramidases"/>
    <property type="match status" value="1"/>
</dbReference>